<sequence>MALRRSQLRSTSPTPQPEFFHLSRFKSLMDFSMDRNWCAVVKKLLDILFDGIIDTGCESSPEPAVLEMGLLHRASGGTVGRWSNSS</sequence>
<evidence type="ECO:0000313" key="2">
    <source>
        <dbReference type="Proteomes" id="UP001180020"/>
    </source>
</evidence>
<protein>
    <submittedName>
        <fullName evidence="1">Squamosa promoter-binding-like protein 12</fullName>
    </submittedName>
</protein>
<comment type="caution">
    <text evidence="1">The sequence shown here is derived from an EMBL/GenBank/DDBJ whole genome shotgun (WGS) entry which is preliminary data.</text>
</comment>
<dbReference type="AlphaFoldDB" id="A0AAV9CVL2"/>
<evidence type="ECO:0000313" key="1">
    <source>
        <dbReference type="EMBL" id="KAK1293233.1"/>
    </source>
</evidence>
<proteinExistence type="predicted"/>
<dbReference type="EMBL" id="JAUJYO010000017">
    <property type="protein sequence ID" value="KAK1293233.1"/>
    <property type="molecule type" value="Genomic_DNA"/>
</dbReference>
<dbReference type="Proteomes" id="UP001180020">
    <property type="component" value="Unassembled WGS sequence"/>
</dbReference>
<keyword evidence="2" id="KW-1185">Reference proteome</keyword>
<name>A0AAV9CVL2_ACOCL</name>
<reference evidence="1" key="2">
    <citation type="submission" date="2023-06" db="EMBL/GenBank/DDBJ databases">
        <authorList>
            <person name="Ma L."/>
            <person name="Liu K.-W."/>
            <person name="Li Z."/>
            <person name="Hsiao Y.-Y."/>
            <person name="Qi Y."/>
            <person name="Fu T."/>
            <person name="Tang G."/>
            <person name="Zhang D."/>
            <person name="Sun W.-H."/>
            <person name="Liu D.-K."/>
            <person name="Li Y."/>
            <person name="Chen G.-Z."/>
            <person name="Liu X.-D."/>
            <person name="Liao X.-Y."/>
            <person name="Jiang Y.-T."/>
            <person name="Yu X."/>
            <person name="Hao Y."/>
            <person name="Huang J."/>
            <person name="Zhao X.-W."/>
            <person name="Ke S."/>
            <person name="Chen Y.-Y."/>
            <person name="Wu W.-L."/>
            <person name="Hsu J.-L."/>
            <person name="Lin Y.-F."/>
            <person name="Huang M.-D."/>
            <person name="Li C.-Y."/>
            <person name="Huang L."/>
            <person name="Wang Z.-W."/>
            <person name="Zhao X."/>
            <person name="Zhong W.-Y."/>
            <person name="Peng D.-H."/>
            <person name="Ahmad S."/>
            <person name="Lan S."/>
            <person name="Zhang J.-S."/>
            <person name="Tsai W.-C."/>
            <person name="Van De Peer Y."/>
            <person name="Liu Z.-J."/>
        </authorList>
    </citation>
    <scope>NUCLEOTIDE SEQUENCE</scope>
    <source>
        <strain evidence="1">CP</strain>
        <tissue evidence="1">Leaves</tissue>
    </source>
</reference>
<reference evidence="1" key="1">
    <citation type="journal article" date="2023" name="Nat. Commun.">
        <title>Diploid and tetraploid genomes of Acorus and the evolution of monocots.</title>
        <authorList>
            <person name="Ma L."/>
            <person name="Liu K.W."/>
            <person name="Li Z."/>
            <person name="Hsiao Y.Y."/>
            <person name="Qi Y."/>
            <person name="Fu T."/>
            <person name="Tang G.D."/>
            <person name="Zhang D."/>
            <person name="Sun W.H."/>
            <person name="Liu D.K."/>
            <person name="Li Y."/>
            <person name="Chen G.Z."/>
            <person name="Liu X.D."/>
            <person name="Liao X.Y."/>
            <person name="Jiang Y.T."/>
            <person name="Yu X."/>
            <person name="Hao Y."/>
            <person name="Huang J."/>
            <person name="Zhao X.W."/>
            <person name="Ke S."/>
            <person name="Chen Y.Y."/>
            <person name="Wu W.L."/>
            <person name="Hsu J.L."/>
            <person name="Lin Y.F."/>
            <person name="Huang M.D."/>
            <person name="Li C.Y."/>
            <person name="Huang L."/>
            <person name="Wang Z.W."/>
            <person name="Zhao X."/>
            <person name="Zhong W.Y."/>
            <person name="Peng D.H."/>
            <person name="Ahmad S."/>
            <person name="Lan S."/>
            <person name="Zhang J.S."/>
            <person name="Tsai W.C."/>
            <person name="Van de Peer Y."/>
            <person name="Liu Z.J."/>
        </authorList>
    </citation>
    <scope>NUCLEOTIDE SEQUENCE</scope>
    <source>
        <strain evidence="1">CP</strain>
    </source>
</reference>
<gene>
    <name evidence="1" type="primary">SPL12</name>
    <name evidence="1" type="ORF">QJS10_CPB17g00889</name>
</gene>
<organism evidence="1 2">
    <name type="scientific">Acorus calamus</name>
    <name type="common">Sweet flag</name>
    <dbReference type="NCBI Taxonomy" id="4465"/>
    <lineage>
        <taxon>Eukaryota</taxon>
        <taxon>Viridiplantae</taxon>
        <taxon>Streptophyta</taxon>
        <taxon>Embryophyta</taxon>
        <taxon>Tracheophyta</taxon>
        <taxon>Spermatophyta</taxon>
        <taxon>Magnoliopsida</taxon>
        <taxon>Liliopsida</taxon>
        <taxon>Acoraceae</taxon>
        <taxon>Acorus</taxon>
    </lineage>
</organism>
<accession>A0AAV9CVL2</accession>